<dbReference type="GO" id="GO:0004818">
    <property type="term" value="F:glutamate-tRNA ligase activity"/>
    <property type="evidence" value="ECO:0007669"/>
    <property type="project" value="UniProtKB-EC"/>
</dbReference>
<dbReference type="InterPro" id="IPR000924">
    <property type="entry name" value="Glu/Gln-tRNA-synth"/>
</dbReference>
<dbReference type="GO" id="GO:0005524">
    <property type="term" value="F:ATP binding"/>
    <property type="evidence" value="ECO:0007669"/>
    <property type="project" value="UniProtKB-KW"/>
</dbReference>
<dbReference type="InterPro" id="IPR020061">
    <property type="entry name" value="Glu_tRNA_lig_a-bdl"/>
</dbReference>
<keyword evidence="8 12" id="KW-0648">Protein biosynthesis</keyword>
<keyword evidence="5 12" id="KW-0436">Ligase</keyword>
<evidence type="ECO:0000256" key="7">
    <source>
        <dbReference type="ARBA" id="ARBA00022840"/>
    </source>
</evidence>
<dbReference type="Proteomes" id="UP001285441">
    <property type="component" value="Unassembled WGS sequence"/>
</dbReference>
<feature type="domain" description="tRNA synthetases class I (E and Q) anti-codon binding" evidence="16">
    <location>
        <begin position="485"/>
        <end position="559"/>
    </location>
</feature>
<dbReference type="PANTHER" id="PTHR43097">
    <property type="entry name" value="GLUTAMINE-TRNA LIGASE"/>
    <property type="match status" value="1"/>
</dbReference>
<name>A0AAE0KDY8_9PEZI</name>
<evidence type="ECO:0000256" key="4">
    <source>
        <dbReference type="ARBA" id="ARBA00022490"/>
    </source>
</evidence>
<evidence type="ECO:0000256" key="12">
    <source>
        <dbReference type="RuleBase" id="RU363037"/>
    </source>
</evidence>
<dbReference type="GO" id="GO:0006424">
    <property type="term" value="P:glutamyl-tRNA aminoacylation"/>
    <property type="evidence" value="ECO:0007669"/>
    <property type="project" value="TreeGrafter"/>
</dbReference>
<comment type="caution">
    <text evidence="17">The sequence shown here is derived from an EMBL/GenBank/DDBJ whole genome shotgun (WGS) entry which is preliminary data.</text>
</comment>
<evidence type="ECO:0000259" key="16">
    <source>
        <dbReference type="Pfam" id="PF20974"/>
    </source>
</evidence>
<dbReference type="PANTHER" id="PTHR43097:SF5">
    <property type="entry name" value="GLUTAMATE--TRNA LIGASE"/>
    <property type="match status" value="1"/>
</dbReference>
<dbReference type="Gene3D" id="1.10.1160.10">
    <property type="entry name" value="Glutamyl-trna Synthetase, Domain 2"/>
    <property type="match status" value="1"/>
</dbReference>
<feature type="domain" description="Glutamyl/glutaminyl-tRNA synthetase class Ib anti-codon binding" evidence="15">
    <location>
        <begin position="382"/>
        <end position="473"/>
    </location>
</feature>
<feature type="region of interest" description="Disordered" evidence="13">
    <location>
        <begin position="189"/>
        <end position="218"/>
    </location>
</feature>
<evidence type="ECO:0000256" key="3">
    <source>
        <dbReference type="ARBA" id="ARBA00012835"/>
    </source>
</evidence>
<accession>A0AAE0KDY8</accession>
<comment type="catalytic activity">
    <reaction evidence="11">
        <text>tRNA(Glu) + L-glutamate + ATP = L-glutamyl-tRNA(Glu) + AMP + diphosphate</text>
        <dbReference type="Rhea" id="RHEA:23540"/>
        <dbReference type="Rhea" id="RHEA-COMP:9663"/>
        <dbReference type="Rhea" id="RHEA-COMP:9680"/>
        <dbReference type="ChEBI" id="CHEBI:29985"/>
        <dbReference type="ChEBI" id="CHEBI:30616"/>
        <dbReference type="ChEBI" id="CHEBI:33019"/>
        <dbReference type="ChEBI" id="CHEBI:78442"/>
        <dbReference type="ChEBI" id="CHEBI:78520"/>
        <dbReference type="ChEBI" id="CHEBI:456215"/>
        <dbReference type="EC" id="6.1.1.17"/>
    </reaction>
</comment>
<gene>
    <name evidence="17" type="ORF">B0H63DRAFT_496225</name>
</gene>
<evidence type="ECO:0000256" key="6">
    <source>
        <dbReference type="ARBA" id="ARBA00022741"/>
    </source>
</evidence>
<sequence length="581" mass="65972">MEALATGLGGSDYKSVESFFLKLERLLALRTYIGGFELSDWDTKAWTITRTNKVAHAIVRKGDFKNVARWFGYIEAVYPEIQVDVKAAQDHEKEKRAAASRAGASYNIGLKDTENGVVTRLPPEPSGYLHIGHAKAAFLDDYFAHDAFKGKLIVRFDDTNPTKEKQEPEDDYFQQLYDISEQMIRDGNAYIDDTDPDTSKEYRRNRLPNPRRNRSPEESVAIHHCIRAKMLFDSLNGTMRDPAIYRFPNFQDNKPQPHHRTGWTWNIYPTYDYVCPVIDSLEGYCWFQDALRLRRVHLWEYARLCFIRTFLSKRKLTKIVESGKVARWDDPRMPTIRGILRRGLTVPALRGFMLKQGPSRSLVVMDWTILWSMKKAIDPVTPRHTAVEKNNIVIANIVGGPETPYTEEKPKYPKNPAVGTKSVTFSSTILIDQADAASFTLGEEITLMAWGNAIVRKIEKAPDGTVTGIQLELYLDGDFRKTEKKITWLSAGGSDLINVELWDFDYLLTKDNLGKDDSLDDYLNPATAVMAEALCDANMVSVKENGIIQLERKGYFWVDKATGQGREGKAVLFKTPAGGKD</sequence>
<evidence type="ECO:0000256" key="8">
    <source>
        <dbReference type="ARBA" id="ARBA00022917"/>
    </source>
</evidence>
<evidence type="ECO:0000259" key="15">
    <source>
        <dbReference type="Pfam" id="PF03950"/>
    </source>
</evidence>
<evidence type="ECO:0000256" key="9">
    <source>
        <dbReference type="ARBA" id="ARBA00023146"/>
    </source>
</evidence>
<evidence type="ECO:0000313" key="18">
    <source>
        <dbReference type="Proteomes" id="UP001285441"/>
    </source>
</evidence>
<protein>
    <recommendedName>
        <fullName evidence="3">glutamate--tRNA ligase</fullName>
        <ecNumber evidence="3">6.1.1.17</ecNumber>
    </recommendedName>
    <alternativeName>
        <fullName evidence="10">Glutamyl-tRNA synthetase</fullName>
    </alternativeName>
</protein>
<dbReference type="GO" id="GO:0005829">
    <property type="term" value="C:cytosol"/>
    <property type="evidence" value="ECO:0007669"/>
    <property type="project" value="TreeGrafter"/>
</dbReference>
<keyword evidence="18" id="KW-1185">Reference proteome</keyword>
<dbReference type="InterPro" id="IPR014729">
    <property type="entry name" value="Rossmann-like_a/b/a_fold"/>
</dbReference>
<evidence type="ECO:0000256" key="1">
    <source>
        <dbReference type="ARBA" id="ARBA00004496"/>
    </source>
</evidence>
<keyword evidence="7 12" id="KW-0067">ATP-binding</keyword>
<dbReference type="FunFam" id="1.10.1160.10:FF:000001">
    <property type="entry name" value="Glutamine--tRNA ligase"/>
    <property type="match status" value="1"/>
</dbReference>
<dbReference type="PROSITE" id="PS00178">
    <property type="entry name" value="AA_TRNA_LIGASE_I"/>
    <property type="match status" value="1"/>
</dbReference>
<evidence type="ECO:0000313" key="17">
    <source>
        <dbReference type="EMBL" id="KAK3374859.1"/>
    </source>
</evidence>
<evidence type="ECO:0000256" key="11">
    <source>
        <dbReference type="ARBA" id="ARBA00048351"/>
    </source>
</evidence>
<dbReference type="InterPro" id="IPR011035">
    <property type="entry name" value="Ribosomal_bL25/Gln-tRNA_synth"/>
</dbReference>
<dbReference type="Gene3D" id="2.40.240.10">
    <property type="entry name" value="Ribosomal Protein L25, Chain P"/>
    <property type="match status" value="1"/>
</dbReference>
<dbReference type="InterPro" id="IPR049437">
    <property type="entry name" value="tRNA-synt_1c_C2"/>
</dbReference>
<dbReference type="SUPFAM" id="SSF52374">
    <property type="entry name" value="Nucleotidylyl transferase"/>
    <property type="match status" value="1"/>
</dbReference>
<dbReference type="FunFam" id="2.40.240.10:FF:000004">
    <property type="entry name" value="Glutamyl-tRNA synthetase, cytoplasmic"/>
    <property type="match status" value="1"/>
</dbReference>
<evidence type="ECO:0000256" key="2">
    <source>
        <dbReference type="ARBA" id="ARBA00008927"/>
    </source>
</evidence>
<dbReference type="AlphaFoldDB" id="A0AAE0KDY8"/>
<dbReference type="InterPro" id="IPR020056">
    <property type="entry name" value="Rbsml_bL25/Gln-tRNA_synth_N"/>
</dbReference>
<dbReference type="InterPro" id="IPR020059">
    <property type="entry name" value="Glu/Gln-tRNA-synth_Ib_codon-bd"/>
</dbReference>
<evidence type="ECO:0000256" key="13">
    <source>
        <dbReference type="SAM" id="MobiDB-lite"/>
    </source>
</evidence>
<proteinExistence type="inferred from homology"/>
<dbReference type="Gene3D" id="3.90.800.10">
    <property type="entry name" value="Glutamyl-tRNA Synthetase, Domain 3"/>
    <property type="match status" value="1"/>
</dbReference>
<comment type="similarity">
    <text evidence="2">Belongs to the class-I aminoacyl-tRNA synthetase family. Glutamate--tRNA ligase type 2 subfamily.</text>
</comment>
<feature type="domain" description="Glutamyl/glutaminyl-tRNA synthetase class Ib catalytic" evidence="14">
    <location>
        <begin position="117"/>
        <end position="170"/>
    </location>
</feature>
<dbReference type="GO" id="GO:0017102">
    <property type="term" value="C:methionyl glutamyl tRNA synthetase complex"/>
    <property type="evidence" value="ECO:0007669"/>
    <property type="project" value="TreeGrafter"/>
</dbReference>
<feature type="domain" description="Glutamyl/glutaminyl-tRNA synthetase class Ib catalytic" evidence="14">
    <location>
        <begin position="171"/>
        <end position="374"/>
    </location>
</feature>
<dbReference type="PRINTS" id="PR00987">
    <property type="entry name" value="TRNASYNTHGLU"/>
</dbReference>
<dbReference type="Gene3D" id="1.20.1050.10">
    <property type="match status" value="1"/>
</dbReference>
<dbReference type="InterPro" id="IPR001412">
    <property type="entry name" value="aa-tRNA-synth_I_CS"/>
</dbReference>
<dbReference type="Pfam" id="PF00749">
    <property type="entry name" value="tRNA-synt_1c"/>
    <property type="match status" value="2"/>
</dbReference>
<keyword evidence="9 12" id="KW-0030">Aminoacyl-tRNA synthetase</keyword>
<dbReference type="SUPFAM" id="SSF50715">
    <property type="entry name" value="Ribosomal protein L25-like"/>
    <property type="match status" value="1"/>
</dbReference>
<dbReference type="EMBL" id="JAULSW010000007">
    <property type="protein sequence ID" value="KAK3374859.1"/>
    <property type="molecule type" value="Genomic_DNA"/>
</dbReference>
<dbReference type="InterPro" id="IPR020058">
    <property type="entry name" value="Glu/Gln-tRNA-synth_Ib_cat-dom"/>
</dbReference>
<dbReference type="EC" id="6.1.1.17" evidence="3"/>
<dbReference type="Pfam" id="PF03950">
    <property type="entry name" value="tRNA-synt_1c_C"/>
    <property type="match status" value="1"/>
</dbReference>
<evidence type="ECO:0000256" key="10">
    <source>
        <dbReference type="ARBA" id="ARBA00030865"/>
    </source>
</evidence>
<organism evidence="17 18">
    <name type="scientific">Podospora didyma</name>
    <dbReference type="NCBI Taxonomy" id="330526"/>
    <lineage>
        <taxon>Eukaryota</taxon>
        <taxon>Fungi</taxon>
        <taxon>Dikarya</taxon>
        <taxon>Ascomycota</taxon>
        <taxon>Pezizomycotina</taxon>
        <taxon>Sordariomycetes</taxon>
        <taxon>Sordariomycetidae</taxon>
        <taxon>Sordariales</taxon>
        <taxon>Podosporaceae</taxon>
        <taxon>Podospora</taxon>
    </lineage>
</organism>
<reference evidence="17" key="2">
    <citation type="submission" date="2023-06" db="EMBL/GenBank/DDBJ databases">
        <authorList>
            <consortium name="Lawrence Berkeley National Laboratory"/>
            <person name="Haridas S."/>
            <person name="Hensen N."/>
            <person name="Bonometti L."/>
            <person name="Westerberg I."/>
            <person name="Brannstrom I.O."/>
            <person name="Guillou S."/>
            <person name="Cros-Aarteil S."/>
            <person name="Calhoun S."/>
            <person name="Kuo A."/>
            <person name="Mondo S."/>
            <person name="Pangilinan J."/>
            <person name="Riley R."/>
            <person name="LaButti K."/>
            <person name="Andreopoulos B."/>
            <person name="Lipzen A."/>
            <person name="Chen C."/>
            <person name="Yanf M."/>
            <person name="Daum C."/>
            <person name="Ng V."/>
            <person name="Clum A."/>
            <person name="Steindorff A."/>
            <person name="Ohm R."/>
            <person name="Martin F."/>
            <person name="Silar P."/>
            <person name="Natvig D."/>
            <person name="Lalanne C."/>
            <person name="Gautier V."/>
            <person name="Ament-velasquez S.L."/>
            <person name="Kruys A."/>
            <person name="Hutchinson M.I."/>
            <person name="Powell A.J."/>
            <person name="Barry K."/>
            <person name="Miller A.N."/>
            <person name="Grigoriev I.V."/>
            <person name="Debuchy R."/>
            <person name="Gladieux P."/>
            <person name="Thoren M.H."/>
            <person name="Johannesson H."/>
        </authorList>
    </citation>
    <scope>NUCLEOTIDE SEQUENCE</scope>
    <source>
        <strain evidence="17">CBS 232.78</strain>
    </source>
</reference>
<comment type="subcellular location">
    <subcellularLocation>
        <location evidence="1">Cytoplasm</location>
    </subcellularLocation>
</comment>
<reference evidence="17" key="1">
    <citation type="journal article" date="2023" name="Mol. Phylogenet. Evol.">
        <title>Genome-scale phylogeny and comparative genomics of the fungal order Sordariales.</title>
        <authorList>
            <person name="Hensen N."/>
            <person name="Bonometti L."/>
            <person name="Westerberg I."/>
            <person name="Brannstrom I.O."/>
            <person name="Guillou S."/>
            <person name="Cros-Aarteil S."/>
            <person name="Calhoun S."/>
            <person name="Haridas S."/>
            <person name="Kuo A."/>
            <person name="Mondo S."/>
            <person name="Pangilinan J."/>
            <person name="Riley R."/>
            <person name="LaButti K."/>
            <person name="Andreopoulos B."/>
            <person name="Lipzen A."/>
            <person name="Chen C."/>
            <person name="Yan M."/>
            <person name="Daum C."/>
            <person name="Ng V."/>
            <person name="Clum A."/>
            <person name="Steindorff A."/>
            <person name="Ohm R.A."/>
            <person name="Martin F."/>
            <person name="Silar P."/>
            <person name="Natvig D.O."/>
            <person name="Lalanne C."/>
            <person name="Gautier V."/>
            <person name="Ament-Velasquez S.L."/>
            <person name="Kruys A."/>
            <person name="Hutchinson M.I."/>
            <person name="Powell A.J."/>
            <person name="Barry K."/>
            <person name="Miller A.N."/>
            <person name="Grigoriev I.V."/>
            <person name="Debuchy R."/>
            <person name="Gladieux P."/>
            <person name="Hiltunen Thoren M."/>
            <person name="Johannesson H."/>
        </authorList>
    </citation>
    <scope>NUCLEOTIDE SEQUENCE</scope>
    <source>
        <strain evidence="17">CBS 232.78</strain>
    </source>
</reference>
<dbReference type="InterPro" id="IPR050132">
    <property type="entry name" value="Gln/Glu-tRNA_Ligase"/>
</dbReference>
<dbReference type="Pfam" id="PF20974">
    <property type="entry name" value="tRNA-synt_1c_C2"/>
    <property type="match status" value="1"/>
</dbReference>
<dbReference type="Gene3D" id="3.40.50.620">
    <property type="entry name" value="HUPs"/>
    <property type="match status" value="2"/>
</dbReference>
<keyword evidence="6 12" id="KW-0547">Nucleotide-binding</keyword>
<evidence type="ECO:0000259" key="14">
    <source>
        <dbReference type="Pfam" id="PF00749"/>
    </source>
</evidence>
<evidence type="ECO:0000256" key="5">
    <source>
        <dbReference type="ARBA" id="ARBA00022598"/>
    </source>
</evidence>
<keyword evidence="4" id="KW-0963">Cytoplasm</keyword>